<keyword evidence="2 4" id="KW-0548">Nucleotidyltransferase</keyword>
<evidence type="ECO:0000259" key="3">
    <source>
        <dbReference type="Pfam" id="PF12804"/>
    </source>
</evidence>
<name>A0A3B1BC29_9ZZZZ</name>
<feature type="domain" description="MobA-like NTP transferase" evidence="3">
    <location>
        <begin position="10"/>
        <end position="127"/>
    </location>
</feature>
<evidence type="ECO:0000256" key="1">
    <source>
        <dbReference type="ARBA" id="ARBA00022679"/>
    </source>
</evidence>
<dbReference type="GO" id="GO:0004069">
    <property type="term" value="F:L-aspartate:2-oxoglutarate aminotransferase activity"/>
    <property type="evidence" value="ECO:0007669"/>
    <property type="project" value="UniProtKB-EC"/>
</dbReference>
<dbReference type="GO" id="GO:0004105">
    <property type="term" value="F:choline-phosphate cytidylyltransferase activity"/>
    <property type="evidence" value="ECO:0007669"/>
    <property type="project" value="UniProtKB-EC"/>
</dbReference>
<keyword evidence="1 4" id="KW-0808">Transferase</keyword>
<protein>
    <submittedName>
        <fullName evidence="4">Phosphocholine cytidylyltransferase / Aspartate aminotransferase</fullName>
        <ecNumber evidence="4">2.6.1.1</ecNumber>
        <ecNumber evidence="4">2.7.7.15</ecNumber>
    </submittedName>
</protein>
<dbReference type="AlphaFoldDB" id="A0A3B1BC29"/>
<dbReference type="CDD" id="cd02523">
    <property type="entry name" value="PC_cytidylyltransferase"/>
    <property type="match status" value="1"/>
</dbReference>
<dbReference type="InterPro" id="IPR025877">
    <property type="entry name" value="MobA-like_NTP_Trfase"/>
</dbReference>
<evidence type="ECO:0000313" key="4">
    <source>
        <dbReference type="EMBL" id="VAX09474.1"/>
    </source>
</evidence>
<dbReference type="EC" id="2.7.7.15" evidence="4"/>
<dbReference type="Pfam" id="PF12804">
    <property type="entry name" value="NTP_transf_3"/>
    <property type="match status" value="1"/>
</dbReference>
<evidence type="ECO:0000256" key="2">
    <source>
        <dbReference type="ARBA" id="ARBA00022695"/>
    </source>
</evidence>
<dbReference type="EC" id="2.6.1.1" evidence="4"/>
<dbReference type="Gene3D" id="3.90.550.10">
    <property type="entry name" value="Spore Coat Polysaccharide Biosynthesis Protein SpsA, Chain A"/>
    <property type="match status" value="1"/>
</dbReference>
<dbReference type="SUPFAM" id="SSF53448">
    <property type="entry name" value="Nucleotide-diphospho-sugar transferases"/>
    <property type="match status" value="1"/>
</dbReference>
<organism evidence="4">
    <name type="scientific">hydrothermal vent metagenome</name>
    <dbReference type="NCBI Taxonomy" id="652676"/>
    <lineage>
        <taxon>unclassified sequences</taxon>
        <taxon>metagenomes</taxon>
        <taxon>ecological metagenomes</taxon>
    </lineage>
</organism>
<dbReference type="EMBL" id="UOFX01000053">
    <property type="protein sequence ID" value="VAX09474.1"/>
    <property type="molecule type" value="Genomic_DNA"/>
</dbReference>
<sequence length="272" mass="30500">MANQDRITTALLLAAGTGTRLQPLTDNAPKCLTLVQGIPILERLVHSLQEHKFKRLVVVVGYMEDHIRAFLKEKAGGMQVDFITSPVYRTTNNIYSLWLAQKQIQEPFLLVESDLVFDASMLEGMLQPDKIAVSRILPWMNGTTVTVDTNKQVTAFHAGGSTSDALQYKTVNIYSLSLPTWKEVQKRLDSYISEGRVGEYYEAIFTEMVADGTLHFEADFFNPDRWYEVDTLADLSEAEKMFSGIYHPGIKSSGHPLHATRKELIAAVAQNS</sequence>
<dbReference type="PANTHER" id="PTHR43584">
    <property type="entry name" value="NUCLEOTIDYL TRANSFERASE"/>
    <property type="match status" value="1"/>
</dbReference>
<keyword evidence="4" id="KW-0032">Aminotransferase</keyword>
<reference evidence="4" key="1">
    <citation type="submission" date="2018-06" db="EMBL/GenBank/DDBJ databases">
        <authorList>
            <person name="Zhirakovskaya E."/>
        </authorList>
    </citation>
    <scope>NUCLEOTIDE SEQUENCE</scope>
</reference>
<proteinExistence type="predicted"/>
<dbReference type="PANTHER" id="PTHR43584:SF5">
    <property type="entry name" value="PROTEIN LICC"/>
    <property type="match status" value="1"/>
</dbReference>
<dbReference type="InterPro" id="IPR050065">
    <property type="entry name" value="GlmU-like"/>
</dbReference>
<gene>
    <name evidence="4" type="ORF">MNBD_GAMMA26-280</name>
</gene>
<dbReference type="InterPro" id="IPR029044">
    <property type="entry name" value="Nucleotide-diphossugar_trans"/>
</dbReference>
<accession>A0A3B1BC29</accession>